<feature type="non-terminal residue" evidence="1">
    <location>
        <position position="1"/>
    </location>
</feature>
<organism evidence="1 2">
    <name type="scientific">Mucuna pruriens</name>
    <name type="common">Velvet bean</name>
    <name type="synonym">Dolichos pruriens</name>
    <dbReference type="NCBI Taxonomy" id="157652"/>
    <lineage>
        <taxon>Eukaryota</taxon>
        <taxon>Viridiplantae</taxon>
        <taxon>Streptophyta</taxon>
        <taxon>Embryophyta</taxon>
        <taxon>Tracheophyta</taxon>
        <taxon>Spermatophyta</taxon>
        <taxon>Magnoliopsida</taxon>
        <taxon>eudicotyledons</taxon>
        <taxon>Gunneridae</taxon>
        <taxon>Pentapetalae</taxon>
        <taxon>rosids</taxon>
        <taxon>fabids</taxon>
        <taxon>Fabales</taxon>
        <taxon>Fabaceae</taxon>
        <taxon>Papilionoideae</taxon>
        <taxon>50 kb inversion clade</taxon>
        <taxon>NPAAA clade</taxon>
        <taxon>indigoferoid/millettioid clade</taxon>
        <taxon>Phaseoleae</taxon>
        <taxon>Mucuna</taxon>
    </lineage>
</organism>
<name>A0A371GRD2_MUCPR</name>
<keyword evidence="2" id="KW-1185">Reference proteome</keyword>
<reference evidence="1" key="1">
    <citation type="submission" date="2018-05" db="EMBL/GenBank/DDBJ databases">
        <title>Draft genome of Mucuna pruriens seed.</title>
        <authorList>
            <person name="Nnadi N.E."/>
            <person name="Vos R."/>
            <person name="Hasami M.H."/>
            <person name="Devisetty U.K."/>
            <person name="Aguiy J.C."/>
        </authorList>
    </citation>
    <scope>NUCLEOTIDE SEQUENCE [LARGE SCALE GENOMIC DNA]</scope>
    <source>
        <strain evidence="1">JCA_2017</strain>
    </source>
</reference>
<evidence type="ECO:0000313" key="1">
    <source>
        <dbReference type="EMBL" id="RDX93082.1"/>
    </source>
</evidence>
<dbReference type="AlphaFoldDB" id="A0A371GRD2"/>
<comment type="caution">
    <text evidence="1">The sequence shown here is derived from an EMBL/GenBank/DDBJ whole genome shotgun (WGS) entry which is preliminary data.</text>
</comment>
<accession>A0A371GRD2</accession>
<sequence>MGRLKVRVLMESTLPLVKSRALVMILTMRESCYWCFVLGNLCSMIIDGGICVNVATERLVEKLVLPMFAHPRSYKRPT</sequence>
<dbReference type="Proteomes" id="UP000257109">
    <property type="component" value="Unassembled WGS sequence"/>
</dbReference>
<dbReference type="OrthoDB" id="1747743at2759"/>
<proteinExistence type="predicted"/>
<evidence type="ECO:0000313" key="2">
    <source>
        <dbReference type="Proteomes" id="UP000257109"/>
    </source>
</evidence>
<protein>
    <submittedName>
        <fullName evidence="1">Uncharacterized protein</fullName>
    </submittedName>
</protein>
<gene>
    <name evidence="1" type="ORF">CR513_24728</name>
</gene>
<dbReference type="EMBL" id="QJKJ01004706">
    <property type="protein sequence ID" value="RDX93082.1"/>
    <property type="molecule type" value="Genomic_DNA"/>
</dbReference>